<dbReference type="SUPFAM" id="SSF52540">
    <property type="entry name" value="P-loop containing nucleoside triphosphate hydrolases"/>
    <property type="match status" value="1"/>
</dbReference>
<dbReference type="PANTHER" id="PTHR43581:SF4">
    <property type="entry name" value="ATP_GTP PHOSPHATASE"/>
    <property type="match status" value="1"/>
</dbReference>
<name>A0ABN1GB80_9BACI</name>
<dbReference type="CDD" id="cd01026">
    <property type="entry name" value="TOPRIM_OLD"/>
    <property type="match status" value="1"/>
</dbReference>
<dbReference type="InterPro" id="IPR051396">
    <property type="entry name" value="Bact_Antivir_Def_Nuclease"/>
</dbReference>
<feature type="domain" description="OLD protein-like TOPRIM" evidence="2">
    <location>
        <begin position="373"/>
        <end position="443"/>
    </location>
</feature>
<dbReference type="Proteomes" id="UP001500866">
    <property type="component" value="Unassembled WGS sequence"/>
</dbReference>
<evidence type="ECO:0008006" key="5">
    <source>
        <dbReference type="Google" id="ProtNLM"/>
    </source>
</evidence>
<gene>
    <name evidence="3" type="ORF">GCM10009001_26300</name>
</gene>
<proteinExistence type="predicted"/>
<dbReference type="PANTHER" id="PTHR43581">
    <property type="entry name" value="ATP/GTP PHOSPHATASE"/>
    <property type="match status" value="1"/>
</dbReference>
<feature type="domain" description="Endonuclease GajA/Old nuclease/RecF-like AAA" evidence="1">
    <location>
        <begin position="1"/>
        <end position="325"/>
    </location>
</feature>
<dbReference type="Pfam" id="PF13175">
    <property type="entry name" value="AAA_15"/>
    <property type="match status" value="1"/>
</dbReference>
<evidence type="ECO:0000313" key="4">
    <source>
        <dbReference type="Proteomes" id="UP001500866"/>
    </source>
</evidence>
<evidence type="ECO:0000259" key="1">
    <source>
        <dbReference type="Pfam" id="PF13175"/>
    </source>
</evidence>
<organism evidence="3 4">
    <name type="scientific">Virgibacillus siamensis</name>
    <dbReference type="NCBI Taxonomy" id="480071"/>
    <lineage>
        <taxon>Bacteria</taxon>
        <taxon>Bacillati</taxon>
        <taxon>Bacillota</taxon>
        <taxon>Bacilli</taxon>
        <taxon>Bacillales</taxon>
        <taxon>Bacillaceae</taxon>
        <taxon>Virgibacillus</taxon>
    </lineage>
</organism>
<dbReference type="InterPro" id="IPR027417">
    <property type="entry name" value="P-loop_NTPase"/>
</dbReference>
<evidence type="ECO:0000259" key="2">
    <source>
        <dbReference type="Pfam" id="PF20469"/>
    </source>
</evidence>
<dbReference type="EMBL" id="BAAADS010000018">
    <property type="protein sequence ID" value="GAA0607715.1"/>
    <property type="molecule type" value="Genomic_DNA"/>
</dbReference>
<keyword evidence="4" id="KW-1185">Reference proteome</keyword>
<evidence type="ECO:0000313" key="3">
    <source>
        <dbReference type="EMBL" id="GAA0607715.1"/>
    </source>
</evidence>
<reference evidence="3 4" key="1">
    <citation type="journal article" date="2019" name="Int. J. Syst. Evol. Microbiol.">
        <title>The Global Catalogue of Microorganisms (GCM) 10K type strain sequencing project: providing services to taxonomists for standard genome sequencing and annotation.</title>
        <authorList>
            <consortium name="The Broad Institute Genomics Platform"/>
            <consortium name="The Broad Institute Genome Sequencing Center for Infectious Disease"/>
            <person name="Wu L."/>
            <person name="Ma J."/>
        </authorList>
    </citation>
    <scope>NUCLEOTIDE SEQUENCE [LARGE SCALE GENOMIC DNA]</scope>
    <source>
        <strain evidence="3 4">JCM 15395</strain>
    </source>
</reference>
<dbReference type="Pfam" id="PF20469">
    <property type="entry name" value="OLD-like_TOPRIM"/>
    <property type="match status" value="1"/>
</dbReference>
<protein>
    <recommendedName>
        <fullName evidence="5">AAA family ATPase</fullName>
    </recommendedName>
</protein>
<dbReference type="RefSeq" id="WP_343813921.1">
    <property type="nucleotide sequence ID" value="NZ_BAAADS010000018.1"/>
</dbReference>
<accession>A0ABN1GB80</accession>
<dbReference type="Gene3D" id="3.40.50.300">
    <property type="entry name" value="P-loop containing nucleotide triphosphate hydrolases"/>
    <property type="match status" value="1"/>
</dbReference>
<dbReference type="InterPro" id="IPR041685">
    <property type="entry name" value="AAA_GajA/Old/RecF-like"/>
</dbReference>
<sequence length="595" mass="69627">MKLKNIKINNFRNFKEVSLDLDNKNIIFGRNDFGKTNFLYALRFLFDPTVRKNGFQITDYHKRNIDEKIIIQVELDISEQCDDNEFIRARVKGATSFSEDTLIIQIEGEFDQEKQIGNPVLKWGGAIDEMSLITQKGIISSLDNIFEVIYVSPNISPTELFKKHRTLLYKETKTDNTDKINRAIEFLNTVISQDSRVQHVNSQLTEKYKEIRSESVQIKLQSEHEVSGIFNHLTPYIHDENPAVEEFLYPTAGDGRQKILAYALTNLIEELKIEEKADKRISIFLMEEIENSLHPTMQQIISRNLFYKNKDLYPYLFVTTHSEHMFTYADEVKLIRIYKDKEGFVQNNSVFFLVPEEYKGTRKIFNEKLAEALFFDRVLLVEGMSEKILFEYIIEKMIYEVGCIDFNVVEEIKVLSIEGIGFESYIRILNELGITALIKTDNDIKKINNENKVTLLGIRRCQKMNAMINGVSNDKYGLAEPYQYCTGLNYESISDRNKVKHEVYTTYKSEIEKWADNGIYLSEIELEEDLYAALPEDHIHKLPFSNFITHLQDAKKKNMNEYVNNYLTTDIAKTIFYDDRFNCLKKLVEVDEYDY</sequence>
<comment type="caution">
    <text evidence="3">The sequence shown here is derived from an EMBL/GenBank/DDBJ whole genome shotgun (WGS) entry which is preliminary data.</text>
</comment>
<dbReference type="InterPro" id="IPR034139">
    <property type="entry name" value="TOPRIM_OLD"/>
</dbReference>